<dbReference type="Gene3D" id="3.90.120.10">
    <property type="entry name" value="DNA Methylase, subunit A, domain 2"/>
    <property type="match status" value="1"/>
</dbReference>
<dbReference type="GO" id="GO:0003677">
    <property type="term" value="F:DNA binding"/>
    <property type="evidence" value="ECO:0007669"/>
    <property type="project" value="TreeGrafter"/>
</dbReference>
<dbReference type="PANTHER" id="PTHR10629">
    <property type="entry name" value="CYTOSINE-SPECIFIC METHYLTRANSFERASE"/>
    <property type="match status" value="1"/>
</dbReference>
<organism evidence="9 10">
    <name type="scientific">Diplocarpon coronariae</name>
    <dbReference type="NCBI Taxonomy" id="2795749"/>
    <lineage>
        <taxon>Eukaryota</taxon>
        <taxon>Fungi</taxon>
        <taxon>Dikarya</taxon>
        <taxon>Ascomycota</taxon>
        <taxon>Pezizomycotina</taxon>
        <taxon>Leotiomycetes</taxon>
        <taxon>Helotiales</taxon>
        <taxon>Drepanopezizaceae</taxon>
        <taxon>Diplocarpon</taxon>
    </lineage>
</organism>
<evidence type="ECO:0000256" key="4">
    <source>
        <dbReference type="ARBA" id="ARBA00022691"/>
    </source>
</evidence>
<dbReference type="GO" id="GO:0003886">
    <property type="term" value="F:DNA (cytosine-5-)-methyltransferase activity"/>
    <property type="evidence" value="ECO:0007669"/>
    <property type="project" value="UniProtKB-EC"/>
</dbReference>
<dbReference type="InterPro" id="IPR029063">
    <property type="entry name" value="SAM-dependent_MTases_sf"/>
</dbReference>
<keyword evidence="4 6" id="KW-0949">S-adenosyl-L-methionine</keyword>
<gene>
    <name evidence="9" type="ORF">B2J93_2050</name>
</gene>
<dbReference type="PROSITE" id="PS00028">
    <property type="entry name" value="ZINC_FINGER_C2H2_1"/>
    <property type="match status" value="1"/>
</dbReference>
<evidence type="ECO:0000259" key="8">
    <source>
        <dbReference type="PROSITE" id="PS50157"/>
    </source>
</evidence>
<feature type="compositionally biased region" description="Polar residues" evidence="7">
    <location>
        <begin position="44"/>
        <end position="56"/>
    </location>
</feature>
<dbReference type="GO" id="GO:0032259">
    <property type="term" value="P:methylation"/>
    <property type="evidence" value="ECO:0007669"/>
    <property type="project" value="UniProtKB-KW"/>
</dbReference>
<dbReference type="InParanoid" id="A0A218ZGX3"/>
<evidence type="ECO:0000256" key="6">
    <source>
        <dbReference type="PROSITE-ProRule" id="PRU01016"/>
    </source>
</evidence>
<keyword evidence="2 6" id="KW-0489">Methyltransferase</keyword>
<keyword evidence="3 6" id="KW-0808">Transferase</keyword>
<feature type="domain" description="C2H2-type" evidence="8">
    <location>
        <begin position="388"/>
        <end position="416"/>
    </location>
</feature>
<dbReference type="InterPro" id="IPR001525">
    <property type="entry name" value="C5_MeTfrase"/>
</dbReference>
<keyword evidence="5" id="KW-0862">Zinc</keyword>
<evidence type="ECO:0000256" key="7">
    <source>
        <dbReference type="SAM" id="MobiDB-lite"/>
    </source>
</evidence>
<feature type="region of interest" description="Disordered" evidence="7">
    <location>
        <begin position="36"/>
        <end position="57"/>
    </location>
</feature>
<evidence type="ECO:0000313" key="9">
    <source>
        <dbReference type="EMBL" id="OWP07277.1"/>
    </source>
</evidence>
<dbReference type="OrthoDB" id="414133at2759"/>
<comment type="similarity">
    <text evidence="6">Belongs to the class I-like SAM-binding methyltransferase superfamily. C5-methyltransferase family.</text>
</comment>
<accession>A0A218ZGX3</accession>
<dbReference type="PANTHER" id="PTHR10629:SF52">
    <property type="entry name" value="DNA (CYTOSINE-5)-METHYLTRANSFERASE 1"/>
    <property type="match status" value="1"/>
</dbReference>
<feature type="region of interest" description="Disordered" evidence="7">
    <location>
        <begin position="87"/>
        <end position="118"/>
    </location>
</feature>
<feature type="active site" evidence="6">
    <location>
        <position position="565"/>
    </location>
</feature>
<dbReference type="Gene3D" id="3.40.50.150">
    <property type="entry name" value="Vaccinia Virus protein VP39"/>
    <property type="match status" value="1"/>
</dbReference>
<dbReference type="EC" id="2.1.1.37" evidence="1"/>
<evidence type="ECO:0000256" key="2">
    <source>
        <dbReference type="ARBA" id="ARBA00022603"/>
    </source>
</evidence>
<comment type="caution">
    <text evidence="9">The sequence shown here is derived from an EMBL/GenBank/DDBJ whole genome shotgun (WGS) entry which is preliminary data.</text>
</comment>
<evidence type="ECO:0000313" key="10">
    <source>
        <dbReference type="Proteomes" id="UP000242519"/>
    </source>
</evidence>
<reference evidence="9 10" key="1">
    <citation type="submission" date="2017-04" db="EMBL/GenBank/DDBJ databases">
        <title>Draft genome sequence of Marssonina coronaria NL1: causal agent of apple blotch.</title>
        <authorList>
            <person name="Cheng Q."/>
        </authorList>
    </citation>
    <scope>NUCLEOTIDE SEQUENCE [LARGE SCALE GENOMIC DNA]</scope>
    <source>
        <strain evidence="9 10">NL1</strain>
    </source>
</reference>
<sequence length="794" mass="89234">MAGLIPGTVYVVGADGALRLDPDACLLVKDQGGVSPLKRPRAPSTLSSRTIFNTPNPEGFDSDAGFEIIEDPARRLTPPEKRVKTPILVDSEQSRRPASAPVVGSSGRQGGLESHLYPGPEPRVVINLEEKFEQQIEDEFYRAAPLQPAQRLRNAQVVCGPPRNPPIVLPLLEIDAFKHENMSLRAGKTVELTDGTFIKIAKVIKNIRTDEVTLRGWLLQRCTDLKGLLPFKLNEVCFVFQVELDDRRSVLEQSVVEIGIGSLVRLRRLVSTNFPFPHLRFPKSDLPFVSDQENKQYVRTSERLVVRWKFTTFYKNAWERMKNPMYPVHIQKRILERLSEKECTHGCFMNLAALRQQWRGTGGEPTRDSENILRPISRPTAQTCEPQFECHECTARFHEAEDLFGHFQGAHRARPAQSFRQASVIEILDEGKNRPSRRRRESRAEDIEGIGKRLGPVLSIDDESQPPSYTQRKASAVKTRSSTVGRPTITKKYTFADAFCGAGGTTSGAAAAGLRIVWGLDMDKNAMATWRHNFNAAYYEMWASEFVKIMDARCIVDVLHLSPPCQVFSPVHTREGKNDQQNFESLFACGPIIHNSRPRIVTLEQTFGILHPRFEDAFNSLIQILTTYEYSVSYQIVEFANYGLAQTRRRLIIVAACPGETLPELPASTHSGNRVDGLKPLNTVKNVLDRIPRLAPNHDVAAAARRTMWRGRWDAATVIPTITCDGGMRGHPDGKRGFTERELASLQSFPHDHKFLGHAVKKQIGNAVPPIFARVIFRAIAKHLEELDARERVA</sequence>
<evidence type="ECO:0000256" key="1">
    <source>
        <dbReference type="ARBA" id="ARBA00011975"/>
    </source>
</evidence>
<dbReference type="Proteomes" id="UP000242519">
    <property type="component" value="Unassembled WGS sequence"/>
</dbReference>
<dbReference type="GO" id="GO:0044027">
    <property type="term" value="P:negative regulation of gene expression via chromosomal CpG island methylation"/>
    <property type="evidence" value="ECO:0007669"/>
    <property type="project" value="TreeGrafter"/>
</dbReference>
<keyword evidence="5" id="KW-0863">Zinc-finger</keyword>
<dbReference type="PROSITE" id="PS51679">
    <property type="entry name" value="SAM_MT_C5"/>
    <property type="match status" value="1"/>
</dbReference>
<feature type="region of interest" description="Disordered" evidence="7">
    <location>
        <begin position="457"/>
        <end position="483"/>
    </location>
</feature>
<dbReference type="AlphaFoldDB" id="A0A218ZGX3"/>
<dbReference type="InterPro" id="IPR013087">
    <property type="entry name" value="Znf_C2H2_type"/>
</dbReference>
<protein>
    <recommendedName>
        <fullName evidence="1">DNA (cytosine-5-)-methyltransferase</fullName>
        <ecNumber evidence="1">2.1.1.37</ecNumber>
    </recommendedName>
</protein>
<evidence type="ECO:0000256" key="3">
    <source>
        <dbReference type="ARBA" id="ARBA00022679"/>
    </source>
</evidence>
<dbReference type="STRING" id="503106.A0A218ZGX3"/>
<dbReference type="Pfam" id="PF00145">
    <property type="entry name" value="DNA_methylase"/>
    <property type="match status" value="2"/>
</dbReference>
<feature type="compositionally biased region" description="Polar residues" evidence="7">
    <location>
        <begin position="465"/>
        <end position="483"/>
    </location>
</feature>
<keyword evidence="10" id="KW-1185">Reference proteome</keyword>
<dbReference type="GO" id="GO:0005634">
    <property type="term" value="C:nucleus"/>
    <property type="evidence" value="ECO:0007669"/>
    <property type="project" value="TreeGrafter"/>
</dbReference>
<dbReference type="SUPFAM" id="SSF53335">
    <property type="entry name" value="S-adenosyl-L-methionine-dependent methyltransferases"/>
    <property type="match status" value="1"/>
</dbReference>
<dbReference type="EMBL" id="MZNU01000019">
    <property type="protein sequence ID" value="OWP07277.1"/>
    <property type="molecule type" value="Genomic_DNA"/>
</dbReference>
<dbReference type="GO" id="GO:0008270">
    <property type="term" value="F:zinc ion binding"/>
    <property type="evidence" value="ECO:0007669"/>
    <property type="project" value="UniProtKB-KW"/>
</dbReference>
<dbReference type="InterPro" id="IPR050390">
    <property type="entry name" value="C5-Methyltransferase"/>
</dbReference>
<evidence type="ECO:0000256" key="5">
    <source>
        <dbReference type="PROSITE-ProRule" id="PRU00042"/>
    </source>
</evidence>
<name>A0A218ZGX3_9HELO</name>
<dbReference type="PRINTS" id="PR00105">
    <property type="entry name" value="C5METTRFRASE"/>
</dbReference>
<proteinExistence type="inferred from homology"/>
<dbReference type="PROSITE" id="PS50157">
    <property type="entry name" value="ZINC_FINGER_C2H2_2"/>
    <property type="match status" value="1"/>
</dbReference>
<keyword evidence="5" id="KW-0479">Metal-binding</keyword>